<evidence type="ECO:0000256" key="4">
    <source>
        <dbReference type="ARBA" id="ARBA00022692"/>
    </source>
</evidence>
<dbReference type="Pfam" id="PF03773">
    <property type="entry name" value="ArsP_1"/>
    <property type="match status" value="1"/>
</dbReference>
<organism evidence="8 9">
    <name type="scientific">Raoultella terrigena</name>
    <name type="common">Klebsiella terrigena</name>
    <dbReference type="NCBI Taxonomy" id="577"/>
    <lineage>
        <taxon>Bacteria</taxon>
        <taxon>Pseudomonadati</taxon>
        <taxon>Pseudomonadota</taxon>
        <taxon>Gammaproteobacteria</taxon>
        <taxon>Enterobacterales</taxon>
        <taxon>Enterobacteriaceae</taxon>
        <taxon>Klebsiella/Raoultella group</taxon>
        <taxon>Raoultella</taxon>
    </lineage>
</organism>
<dbReference type="GO" id="GO:0005886">
    <property type="term" value="C:plasma membrane"/>
    <property type="evidence" value="ECO:0007669"/>
    <property type="project" value="UniProtKB-SubCell"/>
</dbReference>
<proteinExistence type="inferred from homology"/>
<dbReference type="PANTHER" id="PTHR43299:SF1">
    <property type="entry name" value="UPF0718 PROTEIN YRAQ"/>
    <property type="match status" value="1"/>
</dbReference>
<name>A0A4U9D817_RAOTE</name>
<keyword evidence="5 7" id="KW-1133">Transmembrane helix</keyword>
<keyword evidence="4 7" id="KW-0812">Transmembrane</keyword>
<evidence type="ECO:0000256" key="6">
    <source>
        <dbReference type="ARBA" id="ARBA00023136"/>
    </source>
</evidence>
<evidence type="ECO:0000313" key="8">
    <source>
        <dbReference type="EMBL" id="VTN11975.1"/>
    </source>
</evidence>
<feature type="transmembrane region" description="Helical" evidence="7">
    <location>
        <begin position="98"/>
        <end position="120"/>
    </location>
</feature>
<protein>
    <submittedName>
        <fullName evidence="8">Predicted permease</fullName>
    </submittedName>
</protein>
<evidence type="ECO:0000256" key="1">
    <source>
        <dbReference type="ARBA" id="ARBA00004651"/>
    </source>
</evidence>
<gene>
    <name evidence="8" type="ORF">NCTC9185_03938</name>
</gene>
<sequence length="160" mass="17110">MVEARALFLVVIVGLWFVKWQPYYGKAFTAAETHSIGKSILAQADSNPLKAAWDYALVYFLAVWKAAVLGVLLGSLIQVLIPRNWLLRTLGQSRFRGTLLGAIFALPGMMCTCCAAPVAAGMRKQQVSMGGALAFWMGNPLLNPATAGVHGICTGLAVCP</sequence>
<evidence type="ECO:0000256" key="5">
    <source>
        <dbReference type="ARBA" id="ARBA00022989"/>
    </source>
</evidence>
<keyword evidence="6 7" id="KW-0472">Membrane</keyword>
<evidence type="ECO:0000256" key="3">
    <source>
        <dbReference type="ARBA" id="ARBA00022475"/>
    </source>
</evidence>
<evidence type="ECO:0000256" key="7">
    <source>
        <dbReference type="SAM" id="Phobius"/>
    </source>
</evidence>
<dbReference type="PANTHER" id="PTHR43299">
    <property type="entry name" value="UPF0718 PROTEIN YRAQ"/>
    <property type="match status" value="1"/>
</dbReference>
<evidence type="ECO:0000313" key="9">
    <source>
        <dbReference type="Proteomes" id="UP000339249"/>
    </source>
</evidence>
<dbReference type="Proteomes" id="UP000339249">
    <property type="component" value="Unassembled WGS sequence"/>
</dbReference>
<accession>A0A4U9D817</accession>
<dbReference type="AlphaFoldDB" id="A0A4U9D817"/>
<reference evidence="8 9" key="1">
    <citation type="submission" date="2019-04" db="EMBL/GenBank/DDBJ databases">
        <authorList>
            <consortium name="Pathogen Informatics"/>
        </authorList>
    </citation>
    <scope>NUCLEOTIDE SEQUENCE [LARGE SCALE GENOMIC DNA]</scope>
    <source>
        <strain evidence="8 9">NCTC9185</strain>
    </source>
</reference>
<dbReference type="InterPro" id="IPR005524">
    <property type="entry name" value="DUF318"/>
</dbReference>
<comment type="similarity">
    <text evidence="2">Belongs to the UPF0718 family.</text>
</comment>
<keyword evidence="3" id="KW-1003">Cell membrane</keyword>
<evidence type="ECO:0000256" key="2">
    <source>
        <dbReference type="ARBA" id="ARBA00006386"/>
    </source>
</evidence>
<dbReference type="EMBL" id="CABDVU010000001">
    <property type="protein sequence ID" value="VTN11975.1"/>
    <property type="molecule type" value="Genomic_DNA"/>
</dbReference>
<comment type="subcellular location">
    <subcellularLocation>
        <location evidence="1">Cell membrane</location>
        <topology evidence="1">Multi-pass membrane protein</topology>
    </subcellularLocation>
</comment>
<feature type="transmembrane region" description="Helical" evidence="7">
    <location>
        <begin position="7"/>
        <end position="24"/>
    </location>
</feature>
<feature type="transmembrane region" description="Helical" evidence="7">
    <location>
        <begin position="56"/>
        <end position="77"/>
    </location>
</feature>